<organism evidence="2 3">
    <name type="scientific">Subtercola frigoramans</name>
    <dbReference type="NCBI Taxonomy" id="120298"/>
    <lineage>
        <taxon>Bacteria</taxon>
        <taxon>Bacillati</taxon>
        <taxon>Actinomycetota</taxon>
        <taxon>Actinomycetes</taxon>
        <taxon>Micrococcales</taxon>
        <taxon>Microbacteriaceae</taxon>
        <taxon>Subtercola</taxon>
    </lineage>
</organism>
<protein>
    <submittedName>
        <fullName evidence="2">Uncharacterized protein</fullName>
    </submittedName>
</protein>
<keyword evidence="1" id="KW-0812">Transmembrane</keyword>
<proteinExistence type="predicted"/>
<feature type="transmembrane region" description="Helical" evidence="1">
    <location>
        <begin position="12"/>
        <end position="31"/>
    </location>
</feature>
<reference evidence="2 3" key="1">
    <citation type="submission" date="2021-01" db="EMBL/GenBank/DDBJ databases">
        <title>Sequencing the genomes of 1000 actinobacteria strains.</title>
        <authorList>
            <person name="Klenk H.-P."/>
        </authorList>
    </citation>
    <scope>NUCLEOTIDE SEQUENCE [LARGE SCALE GENOMIC DNA]</scope>
    <source>
        <strain evidence="2 3">DSM 13057</strain>
    </source>
</reference>
<comment type="caution">
    <text evidence="2">The sequence shown here is derived from an EMBL/GenBank/DDBJ whole genome shotgun (WGS) entry which is preliminary data.</text>
</comment>
<name>A0ABS2L0G4_9MICO</name>
<keyword evidence="1" id="KW-1133">Transmembrane helix</keyword>
<evidence type="ECO:0000256" key="1">
    <source>
        <dbReference type="SAM" id="Phobius"/>
    </source>
</evidence>
<accession>A0ABS2L0G4</accession>
<evidence type="ECO:0000313" key="2">
    <source>
        <dbReference type="EMBL" id="MBM7470576.1"/>
    </source>
</evidence>
<dbReference type="EMBL" id="JAFBBU010000001">
    <property type="protein sequence ID" value="MBM7470576.1"/>
    <property type="molecule type" value="Genomic_DNA"/>
</dbReference>
<dbReference type="Proteomes" id="UP000776164">
    <property type="component" value="Unassembled WGS sequence"/>
</dbReference>
<keyword evidence="3" id="KW-1185">Reference proteome</keyword>
<gene>
    <name evidence="2" type="ORF">JOE66_000210</name>
</gene>
<sequence length="45" mass="4908">MNDLLHDALKATTLAATIWVSLSIGVALLIGRMVRARETESDTRP</sequence>
<evidence type="ECO:0000313" key="3">
    <source>
        <dbReference type="Proteomes" id="UP000776164"/>
    </source>
</evidence>
<dbReference type="RefSeq" id="WP_205106311.1">
    <property type="nucleotide sequence ID" value="NZ_BAAAHT010000018.1"/>
</dbReference>
<keyword evidence="1" id="KW-0472">Membrane</keyword>